<keyword evidence="3" id="KW-0809">Transit peptide</keyword>
<feature type="transmembrane region" description="Helical" evidence="6">
    <location>
        <begin position="90"/>
        <end position="110"/>
    </location>
</feature>
<evidence type="ECO:0000313" key="8">
    <source>
        <dbReference type="Proteomes" id="UP000236161"/>
    </source>
</evidence>
<dbReference type="GO" id="GO:0006123">
    <property type="term" value="P:mitochondrial electron transport, cytochrome c to oxygen"/>
    <property type="evidence" value="ECO:0007669"/>
    <property type="project" value="TreeGrafter"/>
</dbReference>
<dbReference type="GO" id="GO:0005743">
    <property type="term" value="C:mitochondrial inner membrane"/>
    <property type="evidence" value="ECO:0007669"/>
    <property type="project" value="UniProtKB-SubCell"/>
</dbReference>
<dbReference type="EMBL" id="KZ451982">
    <property type="protein sequence ID" value="PKA54227.1"/>
    <property type="molecule type" value="Genomic_DNA"/>
</dbReference>
<dbReference type="FunFam" id="4.10.95.10:FF:000002">
    <property type="entry name" value="Cytochrome c oxidase subunit Via"/>
    <property type="match status" value="1"/>
</dbReference>
<protein>
    <submittedName>
        <fullName evidence="7">Cytochrome c oxidase subunit 6a, mitochondrial</fullName>
    </submittedName>
</protein>
<evidence type="ECO:0000256" key="1">
    <source>
        <dbReference type="ARBA" id="ARBA00004273"/>
    </source>
</evidence>
<dbReference type="Gene3D" id="4.10.95.10">
    <property type="entry name" value="Cytochrome c oxidase, subunit VIa"/>
    <property type="match status" value="1"/>
</dbReference>
<keyword evidence="5 6" id="KW-0472">Membrane</keyword>
<keyword evidence="2" id="KW-0999">Mitochondrion inner membrane</keyword>
<evidence type="ECO:0000256" key="3">
    <source>
        <dbReference type="ARBA" id="ARBA00022946"/>
    </source>
</evidence>
<dbReference type="STRING" id="1088818.A0A2I0AFB2"/>
<evidence type="ECO:0000313" key="7">
    <source>
        <dbReference type="EMBL" id="PKA54227.1"/>
    </source>
</evidence>
<keyword evidence="8" id="KW-1185">Reference proteome</keyword>
<evidence type="ECO:0000256" key="5">
    <source>
        <dbReference type="ARBA" id="ARBA00023136"/>
    </source>
</evidence>
<dbReference type="AlphaFoldDB" id="A0A2I0AFB2"/>
<gene>
    <name evidence="7" type="primary">COX6A</name>
    <name evidence="7" type="ORF">AXF42_Ash000060</name>
</gene>
<dbReference type="Proteomes" id="UP000236161">
    <property type="component" value="Unassembled WGS sequence"/>
</dbReference>
<keyword evidence="6" id="KW-0812">Transmembrane</keyword>
<dbReference type="PANTHER" id="PTHR11504">
    <property type="entry name" value="CYTOCHROME C OXIDASE POLYPEPTIDE VIA"/>
    <property type="match status" value="1"/>
</dbReference>
<organism evidence="7 8">
    <name type="scientific">Apostasia shenzhenica</name>
    <dbReference type="NCBI Taxonomy" id="1088818"/>
    <lineage>
        <taxon>Eukaryota</taxon>
        <taxon>Viridiplantae</taxon>
        <taxon>Streptophyta</taxon>
        <taxon>Embryophyta</taxon>
        <taxon>Tracheophyta</taxon>
        <taxon>Spermatophyta</taxon>
        <taxon>Magnoliopsida</taxon>
        <taxon>Liliopsida</taxon>
        <taxon>Asparagales</taxon>
        <taxon>Orchidaceae</taxon>
        <taxon>Apostasioideae</taxon>
        <taxon>Apostasia</taxon>
    </lineage>
</organism>
<sequence length="111" mass="12550">MTTAVRSLLRAAAVTCRSPITGPKTPFLLKKRFSSSAIHDDAYETAKWEKITYAGIVTCTIISFYQLSKDHPHHPEPPAYSYLHIRNKEFPWGMFIDLFLLLVLACSFSGD</sequence>
<dbReference type="GO" id="GO:0030234">
    <property type="term" value="F:enzyme regulator activity"/>
    <property type="evidence" value="ECO:0007669"/>
    <property type="project" value="TreeGrafter"/>
</dbReference>
<dbReference type="PANTHER" id="PTHR11504:SF0">
    <property type="entry name" value="CYTOCHROME C OXIDASE SUBUNIT"/>
    <property type="match status" value="1"/>
</dbReference>
<dbReference type="SUPFAM" id="SSF81411">
    <property type="entry name" value="Mitochondrial cytochrome c oxidase subunit VIa"/>
    <property type="match status" value="1"/>
</dbReference>
<accession>A0A2I0AFB2</accession>
<dbReference type="InterPro" id="IPR001349">
    <property type="entry name" value="Cyt_c_oxidase_su6a"/>
</dbReference>
<evidence type="ECO:0000256" key="6">
    <source>
        <dbReference type="SAM" id="Phobius"/>
    </source>
</evidence>
<evidence type="ECO:0000256" key="2">
    <source>
        <dbReference type="ARBA" id="ARBA00022792"/>
    </source>
</evidence>
<evidence type="ECO:0000256" key="4">
    <source>
        <dbReference type="ARBA" id="ARBA00023128"/>
    </source>
</evidence>
<dbReference type="InterPro" id="IPR036418">
    <property type="entry name" value="Cyt_c_oxidase_su6a_sf"/>
</dbReference>
<name>A0A2I0AFB2_9ASPA</name>
<dbReference type="OrthoDB" id="5947505at2759"/>
<comment type="subcellular location">
    <subcellularLocation>
        <location evidence="1">Mitochondrion inner membrane</location>
    </subcellularLocation>
</comment>
<proteinExistence type="predicted"/>
<keyword evidence="4" id="KW-0496">Mitochondrion</keyword>
<keyword evidence="6" id="KW-1133">Transmembrane helix</keyword>
<reference evidence="7 8" key="1">
    <citation type="journal article" date="2017" name="Nature">
        <title>The Apostasia genome and the evolution of orchids.</title>
        <authorList>
            <person name="Zhang G.Q."/>
            <person name="Liu K.W."/>
            <person name="Li Z."/>
            <person name="Lohaus R."/>
            <person name="Hsiao Y.Y."/>
            <person name="Niu S.C."/>
            <person name="Wang J.Y."/>
            <person name="Lin Y.C."/>
            <person name="Xu Q."/>
            <person name="Chen L.J."/>
            <person name="Yoshida K."/>
            <person name="Fujiwara S."/>
            <person name="Wang Z.W."/>
            <person name="Zhang Y.Q."/>
            <person name="Mitsuda N."/>
            <person name="Wang M."/>
            <person name="Liu G.H."/>
            <person name="Pecoraro L."/>
            <person name="Huang H.X."/>
            <person name="Xiao X.J."/>
            <person name="Lin M."/>
            <person name="Wu X.Y."/>
            <person name="Wu W.L."/>
            <person name="Chen Y.Y."/>
            <person name="Chang S.B."/>
            <person name="Sakamoto S."/>
            <person name="Ohme-Takagi M."/>
            <person name="Yagi M."/>
            <person name="Zeng S.J."/>
            <person name="Shen C.Y."/>
            <person name="Yeh C.M."/>
            <person name="Luo Y.B."/>
            <person name="Tsai W.C."/>
            <person name="Van de Peer Y."/>
            <person name="Liu Z.J."/>
        </authorList>
    </citation>
    <scope>NUCLEOTIDE SEQUENCE [LARGE SCALE GENOMIC DNA]</scope>
    <source>
        <strain evidence="8">cv. Shenzhen</strain>
        <tissue evidence="7">Stem</tissue>
    </source>
</reference>